<accession>A0A5B7I326</accession>
<protein>
    <submittedName>
        <fullName evidence="2">Uncharacterized protein</fullName>
    </submittedName>
</protein>
<feature type="transmembrane region" description="Helical" evidence="1">
    <location>
        <begin position="15"/>
        <end position="34"/>
    </location>
</feature>
<gene>
    <name evidence="2" type="ORF">E2C01_070729</name>
</gene>
<dbReference type="OrthoDB" id="6340602at2759"/>
<dbReference type="EMBL" id="VSRR010043096">
    <property type="protein sequence ID" value="MPC76319.1"/>
    <property type="molecule type" value="Genomic_DNA"/>
</dbReference>
<proteinExistence type="predicted"/>
<evidence type="ECO:0000256" key="1">
    <source>
        <dbReference type="SAM" id="Phobius"/>
    </source>
</evidence>
<name>A0A5B7I326_PORTR</name>
<sequence>MEKQSDDKRTDMESLPYLLYPPGVVGLATSLSVVRKRRDSFPGFFDFSSNTSRVLGDIQRVFDCAELPYGYYADEANGCAIFHVCLPYINFIEVITRHFSFFCGEGMHRL</sequence>
<keyword evidence="1" id="KW-0472">Membrane</keyword>
<comment type="caution">
    <text evidence="2">The sequence shown here is derived from an EMBL/GenBank/DDBJ whole genome shotgun (WGS) entry which is preliminary data.</text>
</comment>
<keyword evidence="1" id="KW-1133">Transmembrane helix</keyword>
<keyword evidence="1" id="KW-0812">Transmembrane</keyword>
<evidence type="ECO:0000313" key="2">
    <source>
        <dbReference type="EMBL" id="MPC76319.1"/>
    </source>
</evidence>
<evidence type="ECO:0000313" key="3">
    <source>
        <dbReference type="Proteomes" id="UP000324222"/>
    </source>
</evidence>
<reference evidence="2 3" key="1">
    <citation type="submission" date="2019-05" db="EMBL/GenBank/DDBJ databases">
        <title>Another draft genome of Portunus trituberculatus and its Hox gene families provides insights of decapod evolution.</title>
        <authorList>
            <person name="Jeong J.-H."/>
            <person name="Song I."/>
            <person name="Kim S."/>
            <person name="Choi T."/>
            <person name="Kim D."/>
            <person name="Ryu S."/>
            <person name="Kim W."/>
        </authorList>
    </citation>
    <scope>NUCLEOTIDE SEQUENCE [LARGE SCALE GENOMIC DNA]</scope>
    <source>
        <tissue evidence="2">Muscle</tissue>
    </source>
</reference>
<keyword evidence="3" id="KW-1185">Reference proteome</keyword>
<organism evidence="2 3">
    <name type="scientific">Portunus trituberculatus</name>
    <name type="common">Swimming crab</name>
    <name type="synonym">Neptunus trituberculatus</name>
    <dbReference type="NCBI Taxonomy" id="210409"/>
    <lineage>
        <taxon>Eukaryota</taxon>
        <taxon>Metazoa</taxon>
        <taxon>Ecdysozoa</taxon>
        <taxon>Arthropoda</taxon>
        <taxon>Crustacea</taxon>
        <taxon>Multicrustacea</taxon>
        <taxon>Malacostraca</taxon>
        <taxon>Eumalacostraca</taxon>
        <taxon>Eucarida</taxon>
        <taxon>Decapoda</taxon>
        <taxon>Pleocyemata</taxon>
        <taxon>Brachyura</taxon>
        <taxon>Eubrachyura</taxon>
        <taxon>Portunoidea</taxon>
        <taxon>Portunidae</taxon>
        <taxon>Portuninae</taxon>
        <taxon>Portunus</taxon>
    </lineage>
</organism>
<dbReference type="Proteomes" id="UP000324222">
    <property type="component" value="Unassembled WGS sequence"/>
</dbReference>
<dbReference type="AlphaFoldDB" id="A0A5B7I326"/>